<dbReference type="SUPFAM" id="SSF47459">
    <property type="entry name" value="HLH, helix-loop-helix DNA-binding domain"/>
    <property type="match status" value="1"/>
</dbReference>
<evidence type="ECO:0000313" key="7">
    <source>
        <dbReference type="Proteomes" id="UP000594638"/>
    </source>
</evidence>
<comment type="caution">
    <text evidence="6">The sequence shown here is derived from an EMBL/GenBank/DDBJ whole genome shotgun (WGS) entry which is preliminary data.</text>
</comment>
<keyword evidence="7" id="KW-1185">Reference proteome</keyword>
<name>A0A8S0PQJ2_OLEEU</name>
<dbReference type="PANTHER" id="PTHR13935:SF63">
    <property type="entry name" value="BHLH DOMAIN-CONTAINING PROTEIN"/>
    <property type="match status" value="1"/>
</dbReference>
<dbReference type="Proteomes" id="UP000594638">
    <property type="component" value="Unassembled WGS sequence"/>
</dbReference>
<organism evidence="6 7">
    <name type="scientific">Olea europaea subsp. europaea</name>
    <dbReference type="NCBI Taxonomy" id="158383"/>
    <lineage>
        <taxon>Eukaryota</taxon>
        <taxon>Viridiplantae</taxon>
        <taxon>Streptophyta</taxon>
        <taxon>Embryophyta</taxon>
        <taxon>Tracheophyta</taxon>
        <taxon>Spermatophyta</taxon>
        <taxon>Magnoliopsida</taxon>
        <taxon>eudicotyledons</taxon>
        <taxon>Gunneridae</taxon>
        <taxon>Pentapetalae</taxon>
        <taxon>asterids</taxon>
        <taxon>lamiids</taxon>
        <taxon>Lamiales</taxon>
        <taxon>Oleaceae</taxon>
        <taxon>Oleeae</taxon>
        <taxon>Olea</taxon>
    </lineage>
</organism>
<dbReference type="PANTHER" id="PTHR13935">
    <property type="entry name" value="ACHAETE-SCUTE TRANSCRIPTION FACTOR-RELATED"/>
    <property type="match status" value="1"/>
</dbReference>
<dbReference type="Gramene" id="OE9A055127T1">
    <property type="protein sequence ID" value="OE9A055127C1"/>
    <property type="gene ID" value="OE9A055127"/>
</dbReference>
<keyword evidence="3" id="KW-0804">Transcription</keyword>
<dbReference type="PROSITE" id="PS50888">
    <property type="entry name" value="BHLH"/>
    <property type="match status" value="1"/>
</dbReference>
<evidence type="ECO:0000259" key="5">
    <source>
        <dbReference type="PROSITE" id="PS50888"/>
    </source>
</evidence>
<evidence type="ECO:0000256" key="3">
    <source>
        <dbReference type="ARBA" id="ARBA00023163"/>
    </source>
</evidence>
<keyword evidence="4" id="KW-0539">Nucleus</keyword>
<dbReference type="GO" id="GO:0090575">
    <property type="term" value="C:RNA polymerase II transcription regulator complex"/>
    <property type="evidence" value="ECO:0007669"/>
    <property type="project" value="TreeGrafter"/>
</dbReference>
<dbReference type="InterPro" id="IPR011598">
    <property type="entry name" value="bHLH_dom"/>
</dbReference>
<dbReference type="AlphaFoldDB" id="A0A8S0PQJ2"/>
<sequence length="237" mass="27241">MEKGKFVLCTSSTRVPKIERKIAEKNRRDRTKILYSNLLCLLPNHGSKKAMPLLDQIDEAITYIESVKIKVEEMKKKKKYLLQRKRSHSCITSEIQANNTEFSPPLVEIHDMGPTMDVIFVIGLDDLSKFRNILHLLHEESIEVVNANFSMHGHSTFQILYNEIGKSRLEFGATAMSKRLNDLICGSMCRQVESKLDIWDYKIQSDICWFDNPEVIDAYMSLAYCQGFENSHDDGGC</sequence>
<reference evidence="6 7" key="1">
    <citation type="submission" date="2019-12" db="EMBL/GenBank/DDBJ databases">
        <authorList>
            <person name="Alioto T."/>
            <person name="Alioto T."/>
            <person name="Gomez Garrido J."/>
        </authorList>
    </citation>
    <scope>NUCLEOTIDE SEQUENCE [LARGE SCALE GENOMIC DNA]</scope>
</reference>
<dbReference type="InterPro" id="IPR036638">
    <property type="entry name" value="HLH_DNA-bd_sf"/>
</dbReference>
<comment type="subcellular location">
    <subcellularLocation>
        <location evidence="1">Nucleus</location>
    </subcellularLocation>
</comment>
<dbReference type="EMBL" id="CACTIH010000140">
    <property type="protein sequence ID" value="CAA2955148.1"/>
    <property type="molecule type" value="Genomic_DNA"/>
</dbReference>
<evidence type="ECO:0000313" key="6">
    <source>
        <dbReference type="EMBL" id="CAA2955148.1"/>
    </source>
</evidence>
<proteinExistence type="predicted"/>
<dbReference type="GO" id="GO:0046983">
    <property type="term" value="F:protein dimerization activity"/>
    <property type="evidence" value="ECO:0007669"/>
    <property type="project" value="InterPro"/>
</dbReference>
<evidence type="ECO:0000256" key="1">
    <source>
        <dbReference type="ARBA" id="ARBA00004123"/>
    </source>
</evidence>
<accession>A0A8S0PQJ2</accession>
<keyword evidence="2" id="KW-0805">Transcription regulation</keyword>
<feature type="domain" description="BHLH" evidence="5">
    <location>
        <begin position="15"/>
        <end position="67"/>
    </location>
</feature>
<dbReference type="InterPro" id="IPR015660">
    <property type="entry name" value="MASH1/Ascl1a-like"/>
</dbReference>
<dbReference type="GO" id="GO:0000981">
    <property type="term" value="F:DNA-binding transcription factor activity, RNA polymerase II-specific"/>
    <property type="evidence" value="ECO:0007669"/>
    <property type="project" value="TreeGrafter"/>
</dbReference>
<gene>
    <name evidence="6" type="ORF">OLEA9_A055127</name>
</gene>
<evidence type="ECO:0000256" key="4">
    <source>
        <dbReference type="ARBA" id="ARBA00023242"/>
    </source>
</evidence>
<evidence type="ECO:0000256" key="2">
    <source>
        <dbReference type="ARBA" id="ARBA00023015"/>
    </source>
</evidence>
<dbReference type="GO" id="GO:0000977">
    <property type="term" value="F:RNA polymerase II transcription regulatory region sequence-specific DNA binding"/>
    <property type="evidence" value="ECO:0007669"/>
    <property type="project" value="TreeGrafter"/>
</dbReference>
<dbReference type="OrthoDB" id="752507at2759"/>
<dbReference type="Gene3D" id="4.10.280.10">
    <property type="entry name" value="Helix-loop-helix DNA-binding domain"/>
    <property type="match status" value="1"/>
</dbReference>
<protein>
    <submittedName>
        <fullName evidence="6">Transcription factor bHLH162-like</fullName>
    </submittedName>
</protein>